<evidence type="ECO:0000256" key="8">
    <source>
        <dbReference type="PIRSR" id="PIRSR000005-1"/>
    </source>
</evidence>
<dbReference type="PANTHER" id="PTHR33751:SF9">
    <property type="entry name" value="CYTOCHROME C4"/>
    <property type="match status" value="1"/>
</dbReference>
<dbReference type="SUPFAM" id="SSF46626">
    <property type="entry name" value="Cytochrome c"/>
    <property type="match status" value="2"/>
</dbReference>
<keyword evidence="3 8" id="KW-0349">Heme</keyword>
<keyword evidence="2" id="KW-0813">Transport</keyword>
<organism evidence="12 13">
    <name type="scientific">Candidatus Lambdaproteobacteria bacterium RIFOXYD2_FULL_50_16</name>
    <dbReference type="NCBI Taxonomy" id="1817772"/>
    <lineage>
        <taxon>Bacteria</taxon>
        <taxon>Pseudomonadati</taxon>
        <taxon>Pseudomonadota</taxon>
        <taxon>Candidatus Lambdaproteobacteria</taxon>
    </lineage>
</organism>
<feature type="binding site" description="axial binding residue" evidence="9">
    <location>
        <position position="182"/>
    </location>
    <ligand>
        <name>heme c</name>
        <dbReference type="ChEBI" id="CHEBI:61717"/>
        <label>2</label>
    </ligand>
    <ligandPart>
        <name>Fe</name>
        <dbReference type="ChEBI" id="CHEBI:18248"/>
    </ligandPart>
</feature>
<dbReference type="PIRSF" id="PIRSF000005">
    <property type="entry name" value="Cytochrome_c4"/>
    <property type="match status" value="1"/>
</dbReference>
<keyword evidence="7 9" id="KW-0408">Iron</keyword>
<evidence type="ECO:0000256" key="3">
    <source>
        <dbReference type="ARBA" id="ARBA00022617"/>
    </source>
</evidence>
<evidence type="ECO:0000256" key="10">
    <source>
        <dbReference type="SAM" id="SignalP"/>
    </source>
</evidence>
<evidence type="ECO:0000256" key="4">
    <source>
        <dbReference type="ARBA" id="ARBA00022723"/>
    </source>
</evidence>
<keyword evidence="4 9" id="KW-0479">Metal-binding</keyword>
<dbReference type="InterPro" id="IPR050597">
    <property type="entry name" value="Cytochrome_c_Oxidase_Subunit"/>
</dbReference>
<dbReference type="GO" id="GO:0020037">
    <property type="term" value="F:heme binding"/>
    <property type="evidence" value="ECO:0007669"/>
    <property type="project" value="InterPro"/>
</dbReference>
<gene>
    <name evidence="12" type="ORF">A2527_03720</name>
</gene>
<dbReference type="GO" id="GO:0042597">
    <property type="term" value="C:periplasmic space"/>
    <property type="evidence" value="ECO:0007669"/>
    <property type="project" value="UniProtKB-SubCell"/>
</dbReference>
<keyword evidence="10" id="KW-0732">Signal</keyword>
<dbReference type="Gene3D" id="1.10.760.10">
    <property type="entry name" value="Cytochrome c-like domain"/>
    <property type="match status" value="2"/>
</dbReference>
<evidence type="ECO:0000256" key="5">
    <source>
        <dbReference type="ARBA" id="ARBA00022764"/>
    </source>
</evidence>
<feature type="chain" id="PRO_5009524648" description="Cytochrome c domain-containing protein" evidence="10">
    <location>
        <begin position="22"/>
        <end position="205"/>
    </location>
</feature>
<evidence type="ECO:0000256" key="9">
    <source>
        <dbReference type="PIRSR" id="PIRSR000005-2"/>
    </source>
</evidence>
<dbReference type="InterPro" id="IPR024167">
    <property type="entry name" value="Cytochrome_c4-like"/>
</dbReference>
<reference evidence="12 13" key="1">
    <citation type="journal article" date="2016" name="Nat. Commun.">
        <title>Thousands of microbial genomes shed light on interconnected biogeochemical processes in an aquifer system.</title>
        <authorList>
            <person name="Anantharaman K."/>
            <person name="Brown C.T."/>
            <person name="Hug L.A."/>
            <person name="Sharon I."/>
            <person name="Castelle C.J."/>
            <person name="Probst A.J."/>
            <person name="Thomas B.C."/>
            <person name="Singh A."/>
            <person name="Wilkins M.J."/>
            <person name="Karaoz U."/>
            <person name="Brodie E.L."/>
            <person name="Williams K.H."/>
            <person name="Hubbard S.S."/>
            <person name="Banfield J.F."/>
        </authorList>
    </citation>
    <scope>NUCLEOTIDE SEQUENCE [LARGE SCALE GENOMIC DNA]</scope>
</reference>
<evidence type="ECO:0000313" key="12">
    <source>
        <dbReference type="EMBL" id="OGG96675.1"/>
    </source>
</evidence>
<keyword evidence="5" id="KW-0574">Periplasm</keyword>
<comment type="subcellular location">
    <subcellularLocation>
        <location evidence="1">Periplasm</location>
    </subcellularLocation>
</comment>
<feature type="binding site" description="covalent" evidence="8">
    <location>
        <position position="33"/>
    </location>
    <ligand>
        <name>heme c</name>
        <dbReference type="ChEBI" id="CHEBI:61717"/>
        <label>1</label>
    </ligand>
</feature>
<feature type="binding site" description="axial binding residue" evidence="9">
    <location>
        <position position="81"/>
    </location>
    <ligand>
        <name>heme c</name>
        <dbReference type="ChEBI" id="CHEBI:61717"/>
        <label>1</label>
    </ligand>
    <ligandPart>
        <name>Fe</name>
        <dbReference type="ChEBI" id="CHEBI:18248"/>
    </ligandPart>
</feature>
<feature type="binding site" description="covalent" evidence="8">
    <location>
        <position position="137"/>
    </location>
    <ligand>
        <name>heme c</name>
        <dbReference type="ChEBI" id="CHEBI:61717"/>
        <label>2</label>
    </ligand>
</feature>
<feature type="binding site" description="axial binding residue" evidence="9">
    <location>
        <position position="138"/>
    </location>
    <ligand>
        <name>heme c</name>
        <dbReference type="ChEBI" id="CHEBI:61717"/>
        <label>2</label>
    </ligand>
    <ligandPart>
        <name>Fe</name>
        <dbReference type="ChEBI" id="CHEBI:18248"/>
    </ligandPart>
</feature>
<feature type="binding site" description="covalent" evidence="8">
    <location>
        <position position="134"/>
    </location>
    <ligand>
        <name>heme c</name>
        <dbReference type="ChEBI" id="CHEBI:61717"/>
        <label>2</label>
    </ligand>
</feature>
<evidence type="ECO:0000313" key="13">
    <source>
        <dbReference type="Proteomes" id="UP000178449"/>
    </source>
</evidence>
<feature type="binding site" description="axial binding residue" evidence="9">
    <location>
        <position position="37"/>
    </location>
    <ligand>
        <name>heme c</name>
        <dbReference type="ChEBI" id="CHEBI:61717"/>
        <label>1</label>
    </ligand>
    <ligandPart>
        <name>Fe</name>
        <dbReference type="ChEBI" id="CHEBI:18248"/>
    </ligandPart>
</feature>
<proteinExistence type="predicted"/>
<feature type="signal peptide" evidence="10">
    <location>
        <begin position="1"/>
        <end position="21"/>
    </location>
</feature>
<dbReference type="EMBL" id="MFNE01000010">
    <property type="protein sequence ID" value="OGG96675.1"/>
    <property type="molecule type" value="Genomic_DNA"/>
</dbReference>
<comment type="caution">
    <text evidence="12">The sequence shown here is derived from an EMBL/GenBank/DDBJ whole genome shotgun (WGS) entry which is preliminary data.</text>
</comment>
<dbReference type="InterPro" id="IPR036909">
    <property type="entry name" value="Cyt_c-like_dom_sf"/>
</dbReference>
<feature type="domain" description="Cytochrome c" evidence="11">
    <location>
        <begin position="19"/>
        <end position="110"/>
    </location>
</feature>
<feature type="domain" description="Cytochrome c" evidence="11">
    <location>
        <begin position="120"/>
        <end position="205"/>
    </location>
</feature>
<name>A0A1F6GEY1_9PROT</name>
<protein>
    <recommendedName>
        <fullName evidence="11">Cytochrome c domain-containing protein</fullName>
    </recommendedName>
</protein>
<dbReference type="GO" id="GO:0005506">
    <property type="term" value="F:iron ion binding"/>
    <property type="evidence" value="ECO:0007669"/>
    <property type="project" value="InterPro"/>
</dbReference>
<evidence type="ECO:0000256" key="6">
    <source>
        <dbReference type="ARBA" id="ARBA00022982"/>
    </source>
</evidence>
<dbReference type="Proteomes" id="UP000178449">
    <property type="component" value="Unassembled WGS sequence"/>
</dbReference>
<dbReference type="AlphaFoldDB" id="A0A1F6GEY1"/>
<dbReference type="PANTHER" id="PTHR33751">
    <property type="entry name" value="CBB3-TYPE CYTOCHROME C OXIDASE SUBUNIT FIXP"/>
    <property type="match status" value="1"/>
</dbReference>
<feature type="binding site" description="covalent" evidence="8">
    <location>
        <position position="36"/>
    </location>
    <ligand>
        <name>heme c</name>
        <dbReference type="ChEBI" id="CHEBI:61717"/>
        <label>1</label>
    </ligand>
</feature>
<sequence>MKKSAILILALLTMGIVSAYAEDGERIFKRRGCPTCHGSAGASPISPAYPVLAGQNKDYIVAQLHAFKDKHRDGTISTRQMTPFANSLLNPSNHSEADVDGVASYLAGSTSKAKFDFDSALAAQGKTLYEEKTCNSCHGADAKSPIMPNYPKLAGLSPAYIELQILAFQKGNRKGTDNANLMGGMANSISTEEAKAIANYLGSLQ</sequence>
<comment type="PTM">
    <text evidence="8">Binds 2 heme c groups covalently per subunit.</text>
</comment>
<dbReference type="Pfam" id="PF00034">
    <property type="entry name" value="Cytochrom_C"/>
    <property type="match status" value="2"/>
</dbReference>
<evidence type="ECO:0000256" key="1">
    <source>
        <dbReference type="ARBA" id="ARBA00004418"/>
    </source>
</evidence>
<accession>A0A1F6GEY1</accession>
<evidence type="ECO:0000259" key="11">
    <source>
        <dbReference type="PROSITE" id="PS51007"/>
    </source>
</evidence>
<evidence type="ECO:0000256" key="2">
    <source>
        <dbReference type="ARBA" id="ARBA00022448"/>
    </source>
</evidence>
<dbReference type="GO" id="GO:0009055">
    <property type="term" value="F:electron transfer activity"/>
    <property type="evidence" value="ECO:0007669"/>
    <property type="project" value="InterPro"/>
</dbReference>
<dbReference type="STRING" id="1817772.A2527_03720"/>
<dbReference type="PROSITE" id="PS51007">
    <property type="entry name" value="CYTC"/>
    <property type="match status" value="2"/>
</dbReference>
<dbReference type="InterPro" id="IPR009056">
    <property type="entry name" value="Cyt_c-like_dom"/>
</dbReference>
<evidence type="ECO:0000256" key="7">
    <source>
        <dbReference type="ARBA" id="ARBA00023004"/>
    </source>
</evidence>
<keyword evidence="6" id="KW-0249">Electron transport</keyword>